<evidence type="ECO:0000313" key="3">
    <source>
        <dbReference type="EMBL" id="MFC5911464.1"/>
    </source>
</evidence>
<dbReference type="SUPFAM" id="SSF54637">
    <property type="entry name" value="Thioesterase/thiol ester dehydrase-isomerase"/>
    <property type="match status" value="1"/>
</dbReference>
<dbReference type="InterPro" id="IPR029069">
    <property type="entry name" value="HotDog_dom_sf"/>
</dbReference>
<proteinExistence type="predicted"/>
<dbReference type="InterPro" id="IPR042171">
    <property type="entry name" value="Acyl-CoA_hotdog"/>
</dbReference>
<dbReference type="Pfam" id="PF20789">
    <property type="entry name" value="4HBT_3C"/>
    <property type="match status" value="1"/>
</dbReference>
<dbReference type="InterPro" id="IPR049450">
    <property type="entry name" value="ACOT8-like_C"/>
</dbReference>
<keyword evidence="4" id="KW-1185">Reference proteome</keyword>
<accession>A0ABW1GDD4</accession>
<dbReference type="Pfam" id="PF13622">
    <property type="entry name" value="4HBT_3"/>
    <property type="match status" value="1"/>
</dbReference>
<dbReference type="Proteomes" id="UP001596174">
    <property type="component" value="Unassembled WGS sequence"/>
</dbReference>
<evidence type="ECO:0000313" key="4">
    <source>
        <dbReference type="Proteomes" id="UP001596174"/>
    </source>
</evidence>
<dbReference type="Gene3D" id="2.40.160.210">
    <property type="entry name" value="Acyl-CoA thioesterase, double hotdog domain"/>
    <property type="match status" value="1"/>
</dbReference>
<protein>
    <submittedName>
        <fullName evidence="3">Thioesterase family protein</fullName>
    </submittedName>
</protein>
<gene>
    <name evidence="3" type="ORF">ACFP3V_30195</name>
</gene>
<feature type="domain" description="Acyl-CoA thioesterase-like C-terminal" evidence="2">
    <location>
        <begin position="131"/>
        <end position="256"/>
    </location>
</feature>
<organism evidence="3 4">
    <name type="scientific">Streptacidiphilus monticola</name>
    <dbReference type="NCBI Taxonomy" id="2161674"/>
    <lineage>
        <taxon>Bacteria</taxon>
        <taxon>Bacillati</taxon>
        <taxon>Actinomycetota</taxon>
        <taxon>Actinomycetes</taxon>
        <taxon>Kitasatosporales</taxon>
        <taxon>Streptomycetaceae</taxon>
        <taxon>Streptacidiphilus</taxon>
    </lineage>
</organism>
<comment type="caution">
    <text evidence="3">The sequence shown here is derived from an EMBL/GenBank/DDBJ whole genome shotgun (WGS) entry which is preliminary data.</text>
</comment>
<name>A0ABW1GDD4_9ACTN</name>
<feature type="domain" description="Acyl-CoA thioesterase-like N-terminal HotDog" evidence="1">
    <location>
        <begin position="23"/>
        <end position="105"/>
    </location>
</feature>
<evidence type="ECO:0000259" key="2">
    <source>
        <dbReference type="Pfam" id="PF20789"/>
    </source>
</evidence>
<reference evidence="4" key="1">
    <citation type="journal article" date="2019" name="Int. J. Syst. Evol. Microbiol.">
        <title>The Global Catalogue of Microorganisms (GCM) 10K type strain sequencing project: providing services to taxonomists for standard genome sequencing and annotation.</title>
        <authorList>
            <consortium name="The Broad Institute Genomics Platform"/>
            <consortium name="The Broad Institute Genome Sequencing Center for Infectious Disease"/>
            <person name="Wu L."/>
            <person name="Ma J."/>
        </authorList>
    </citation>
    <scope>NUCLEOTIDE SEQUENCE [LARGE SCALE GENOMIC DNA]</scope>
    <source>
        <strain evidence="4">JCM 4816</strain>
    </source>
</reference>
<dbReference type="EMBL" id="JBHSQJ010000167">
    <property type="protein sequence ID" value="MFC5911464.1"/>
    <property type="molecule type" value="Genomic_DNA"/>
</dbReference>
<sequence length="261" mass="27851">MAEHSSFYRDLGDGLFASTHSTAGPWSPQLQHAGPPSALLGRAFERHQPREGMRVARVTLEIPRPVPVADLEVRVRTLHSGRSAEILEGELVADGRPVMLARAWRLAAAPADTPSLNPAPAAPPLPGPQPFEPLKGAYADGYVSAMEWRNAEGGFNVPGPGTVWGRQRIPLVADEPDTPLTRALTIADSNWAVAFELDHVARLVINTDVTLALPRDPVGPWLCLRAATTAAPTGSGLASGELHDTTGECGRILQTLIVAER</sequence>
<dbReference type="RefSeq" id="WP_380590461.1">
    <property type="nucleotide sequence ID" value="NZ_JBHSQJ010000167.1"/>
</dbReference>
<dbReference type="InterPro" id="IPR049449">
    <property type="entry name" value="TesB_ACOT8-like_N"/>
</dbReference>
<evidence type="ECO:0000259" key="1">
    <source>
        <dbReference type="Pfam" id="PF13622"/>
    </source>
</evidence>